<dbReference type="GO" id="GO:0030686">
    <property type="term" value="C:90S preribosome"/>
    <property type="evidence" value="ECO:0007669"/>
    <property type="project" value="TreeGrafter"/>
</dbReference>
<feature type="region of interest" description="Disordered" evidence="1">
    <location>
        <begin position="521"/>
        <end position="609"/>
    </location>
</feature>
<evidence type="ECO:0000313" key="4">
    <source>
        <dbReference type="Proteomes" id="UP000770661"/>
    </source>
</evidence>
<dbReference type="GO" id="GO:0000447">
    <property type="term" value="P:endonucleolytic cleavage in ITS1 to separate SSU-rRNA from 5.8S rRNA and LSU-rRNA from tricistronic rRNA transcript (SSU-rRNA, 5.8S rRNA, LSU-rRNA)"/>
    <property type="evidence" value="ECO:0007669"/>
    <property type="project" value="TreeGrafter"/>
</dbReference>
<dbReference type="PANTHER" id="PTHR14490">
    <property type="entry name" value="ZINC FINGER, ZZ TYPE"/>
    <property type="match status" value="1"/>
</dbReference>
<evidence type="ECO:0000259" key="2">
    <source>
        <dbReference type="PROSITE" id="PS51029"/>
    </source>
</evidence>
<feature type="compositionally biased region" description="Pro residues" evidence="1">
    <location>
        <begin position="424"/>
        <end position="438"/>
    </location>
</feature>
<feature type="compositionally biased region" description="Acidic residues" evidence="1">
    <location>
        <begin position="50"/>
        <end position="68"/>
    </location>
</feature>
<feature type="region of interest" description="Disordered" evidence="1">
    <location>
        <begin position="417"/>
        <end position="445"/>
    </location>
</feature>
<dbReference type="AlphaFoldDB" id="A0A8J4YP63"/>
<accession>A0A8J4YP63</accession>
<sequence length="609" mass="69719">MPKQKKVLFDDIEHEEEDSELHINKAYATKYQEWRLSEELQKHKDRYGDEDLSSESSSDEDFAEADNPEFDREFLRTMGALHSKTDSKLEGARFFTADYSKKKDMEKEEKGMTVKDYERLLITDHGGEMEEEGQGSLKHLNNYHSKDEKKCAFEDGLSADDDDSEDELLASGLFKKVKKSVKQKAEEEDIQIKTPMECYHAQGKGLEGQQWARLFIARLLPLHRGALSPILIQTQDLFNLQPEEVSSPTPPPPPLPPSQPLVCVFKEEQEEHTLNPEADQETASFMKSRQNNYNLTEHEERELAEWYSEHELLYNKKLRSYRDKEKKERLYRKKAYELNMSVKRLHVWCEGMRTRYARLSDRRSGDGTPALTERETWIQTHFAFLKPHIVRCPSRKAKKYAAASCAATSQAQDMALYDGDEAPDGPPSPRPAPSPAAPPLSKRRRRDLAVDADLIERIRIVQQECNDLNSRFISLLQPCSQHSLMVKQFHTFVATMAEQIHPDIFNVYTKDCLALVTHYVNNPPPPRERESGSHQQPQQYPAAAAASAEYQGRHTPPQPPQPSYNHQDHRDQGHHAHLSPGRVLPQPRTGDVRHTSTSHGSSLLGSHPG</sequence>
<reference evidence="3" key="1">
    <citation type="submission" date="2020-07" db="EMBL/GenBank/DDBJ databases">
        <title>The High-quality genome of the commercially important snow crab, Chionoecetes opilio.</title>
        <authorList>
            <person name="Jeong J.-H."/>
            <person name="Ryu S."/>
        </authorList>
    </citation>
    <scope>NUCLEOTIDE SEQUENCE</scope>
    <source>
        <strain evidence="3">MADBK_172401_WGS</strain>
        <tissue evidence="3">Digestive gland</tissue>
    </source>
</reference>
<dbReference type="InterPro" id="IPR018034">
    <property type="entry name" value="Kri1"/>
</dbReference>
<feature type="compositionally biased region" description="Low complexity" evidence="1">
    <location>
        <begin position="535"/>
        <end position="550"/>
    </location>
</feature>
<evidence type="ECO:0000313" key="3">
    <source>
        <dbReference type="EMBL" id="KAG0730378.1"/>
    </source>
</evidence>
<dbReference type="GO" id="GO:0005730">
    <property type="term" value="C:nucleolus"/>
    <property type="evidence" value="ECO:0007669"/>
    <property type="project" value="TreeGrafter"/>
</dbReference>
<dbReference type="Proteomes" id="UP000770661">
    <property type="component" value="Unassembled WGS sequence"/>
</dbReference>
<dbReference type="OrthoDB" id="5984255at2759"/>
<dbReference type="InterPro" id="IPR006578">
    <property type="entry name" value="MADF-dom"/>
</dbReference>
<dbReference type="EMBL" id="JACEEZ010000232">
    <property type="protein sequence ID" value="KAG0730378.1"/>
    <property type="molecule type" value="Genomic_DNA"/>
</dbReference>
<feature type="region of interest" description="Disordered" evidence="1">
    <location>
        <begin position="45"/>
        <end position="69"/>
    </location>
</feature>
<protein>
    <submittedName>
        <fullName evidence="3">Protein KRI1</fullName>
    </submittedName>
</protein>
<organism evidence="3 4">
    <name type="scientific">Chionoecetes opilio</name>
    <name type="common">Atlantic snow crab</name>
    <name type="synonym">Cancer opilio</name>
    <dbReference type="NCBI Taxonomy" id="41210"/>
    <lineage>
        <taxon>Eukaryota</taxon>
        <taxon>Metazoa</taxon>
        <taxon>Ecdysozoa</taxon>
        <taxon>Arthropoda</taxon>
        <taxon>Crustacea</taxon>
        <taxon>Multicrustacea</taxon>
        <taxon>Malacostraca</taxon>
        <taxon>Eumalacostraca</taxon>
        <taxon>Eucarida</taxon>
        <taxon>Decapoda</taxon>
        <taxon>Pleocyemata</taxon>
        <taxon>Brachyura</taxon>
        <taxon>Eubrachyura</taxon>
        <taxon>Majoidea</taxon>
        <taxon>Majidae</taxon>
        <taxon>Chionoecetes</taxon>
    </lineage>
</organism>
<dbReference type="PROSITE" id="PS51029">
    <property type="entry name" value="MADF"/>
    <property type="match status" value="1"/>
</dbReference>
<keyword evidence="4" id="KW-1185">Reference proteome</keyword>
<evidence type="ECO:0000256" key="1">
    <source>
        <dbReference type="SAM" id="MobiDB-lite"/>
    </source>
</evidence>
<dbReference type="PANTHER" id="PTHR14490:SF5">
    <property type="entry name" value="PROTEIN KRI1 HOMOLOG"/>
    <property type="match status" value="1"/>
</dbReference>
<name>A0A8J4YP63_CHIOP</name>
<comment type="caution">
    <text evidence="3">The sequence shown here is derived from an EMBL/GenBank/DDBJ whole genome shotgun (WGS) entry which is preliminary data.</text>
</comment>
<gene>
    <name evidence="3" type="primary">kri1</name>
    <name evidence="3" type="ORF">GWK47_028383</name>
</gene>
<dbReference type="Pfam" id="PF10545">
    <property type="entry name" value="MADF_DNA_bdg"/>
    <property type="match status" value="1"/>
</dbReference>
<feature type="domain" description="MADF" evidence="2">
    <location>
        <begin position="302"/>
        <end position="390"/>
    </location>
</feature>
<feature type="compositionally biased region" description="Low complexity" evidence="1">
    <location>
        <begin position="595"/>
        <end position="609"/>
    </location>
</feature>
<proteinExistence type="predicted"/>